<dbReference type="InterPro" id="IPR018062">
    <property type="entry name" value="HTH_AraC-typ_CS"/>
</dbReference>
<evidence type="ECO:0000313" key="6">
    <source>
        <dbReference type="Proteomes" id="UP000606115"/>
    </source>
</evidence>
<proteinExistence type="predicted"/>
<keyword evidence="2" id="KW-0238">DNA-binding</keyword>
<comment type="caution">
    <text evidence="5">The sequence shown here is derived from an EMBL/GenBank/DDBJ whole genome shotgun (WGS) entry which is preliminary data.</text>
</comment>
<dbReference type="InterPro" id="IPR052158">
    <property type="entry name" value="INH-QAR"/>
</dbReference>
<reference evidence="6" key="1">
    <citation type="journal article" date="2019" name="Int. J. Syst. Evol. Microbiol.">
        <title>The Global Catalogue of Microorganisms (GCM) 10K type strain sequencing project: providing services to taxonomists for standard genome sequencing and annotation.</title>
        <authorList>
            <consortium name="The Broad Institute Genomics Platform"/>
            <consortium name="The Broad Institute Genome Sequencing Center for Infectious Disease"/>
            <person name="Wu L."/>
            <person name="Ma J."/>
        </authorList>
    </citation>
    <scope>NUCLEOTIDE SEQUENCE [LARGE SCALE GENOMIC DNA]</scope>
    <source>
        <strain evidence="6">CGMCC 1.3685</strain>
    </source>
</reference>
<organism evidence="5 6">
    <name type="scientific">Glutamicibacter ardleyensis</name>
    <dbReference type="NCBI Taxonomy" id="225894"/>
    <lineage>
        <taxon>Bacteria</taxon>
        <taxon>Bacillati</taxon>
        <taxon>Actinomycetota</taxon>
        <taxon>Actinomycetes</taxon>
        <taxon>Micrococcales</taxon>
        <taxon>Micrococcaceae</taxon>
        <taxon>Glutamicibacter</taxon>
    </lineage>
</organism>
<gene>
    <name evidence="5" type="ORF">GCM10007173_12010</name>
</gene>
<feature type="domain" description="HTH araC/xylS-type" evidence="4">
    <location>
        <begin position="202"/>
        <end position="299"/>
    </location>
</feature>
<protein>
    <submittedName>
        <fullName evidence="5">Transcription regulator, AraC family protein</fullName>
    </submittedName>
</protein>
<dbReference type="PROSITE" id="PS01124">
    <property type="entry name" value="HTH_ARAC_FAMILY_2"/>
    <property type="match status" value="1"/>
</dbReference>
<dbReference type="PROSITE" id="PS00041">
    <property type="entry name" value="HTH_ARAC_FAMILY_1"/>
    <property type="match status" value="1"/>
</dbReference>
<keyword evidence="3" id="KW-0804">Transcription</keyword>
<dbReference type="Proteomes" id="UP000606115">
    <property type="component" value="Unassembled WGS sequence"/>
</dbReference>
<evidence type="ECO:0000313" key="5">
    <source>
        <dbReference type="EMBL" id="GGJ54929.1"/>
    </source>
</evidence>
<dbReference type="Gene3D" id="3.40.50.880">
    <property type="match status" value="1"/>
</dbReference>
<dbReference type="Gene3D" id="1.10.10.60">
    <property type="entry name" value="Homeodomain-like"/>
    <property type="match status" value="1"/>
</dbReference>
<dbReference type="InterPro" id="IPR029062">
    <property type="entry name" value="Class_I_gatase-like"/>
</dbReference>
<dbReference type="Pfam" id="PF01965">
    <property type="entry name" value="DJ-1_PfpI"/>
    <property type="match status" value="1"/>
</dbReference>
<dbReference type="PANTHER" id="PTHR43130">
    <property type="entry name" value="ARAC-FAMILY TRANSCRIPTIONAL REGULATOR"/>
    <property type="match status" value="1"/>
</dbReference>
<evidence type="ECO:0000256" key="2">
    <source>
        <dbReference type="ARBA" id="ARBA00023125"/>
    </source>
</evidence>
<dbReference type="InterPro" id="IPR002818">
    <property type="entry name" value="DJ-1/PfpI"/>
</dbReference>
<keyword evidence="6" id="KW-1185">Reference proteome</keyword>
<dbReference type="Pfam" id="PF12833">
    <property type="entry name" value="HTH_18"/>
    <property type="match status" value="1"/>
</dbReference>
<keyword evidence="1" id="KW-0805">Transcription regulation</keyword>
<sequence>MTLLDASGPAEVFHLADPSRQHYELIFVSIEGGSVTASSGLVLADTVAVSEAGSCDTVLVTGGEALVTPRQDAELMAAVQSLSAPAQRVASVCTGAFVLAALGYLNGRRVTTHWRHANLLARWYPQILVEPDVIHLQDGRFLTSAGVTAGIDLALAIVEDDLGVEVARNVARELVMFMHRPGGQSQFSHALSRPAAKNELLRTVLEKVASDLPGDHTVTSMATAAGVSVRHLNRIFHAELGTSPARWVEQIRLDAAQTLILQGHPVTRVAQLSGIGTDETLRRAFARQLGTTPTAFRERFSTTR</sequence>
<evidence type="ECO:0000256" key="3">
    <source>
        <dbReference type="ARBA" id="ARBA00023163"/>
    </source>
</evidence>
<dbReference type="SUPFAM" id="SSF52317">
    <property type="entry name" value="Class I glutamine amidotransferase-like"/>
    <property type="match status" value="1"/>
</dbReference>
<evidence type="ECO:0000256" key="1">
    <source>
        <dbReference type="ARBA" id="ARBA00023015"/>
    </source>
</evidence>
<accession>A0ABQ2DE34</accession>
<name>A0ABQ2DE34_9MICC</name>
<dbReference type="CDD" id="cd03137">
    <property type="entry name" value="GATase1_AraC_1"/>
    <property type="match status" value="1"/>
</dbReference>
<dbReference type="SMART" id="SM00342">
    <property type="entry name" value="HTH_ARAC"/>
    <property type="match status" value="1"/>
</dbReference>
<dbReference type="PANTHER" id="PTHR43130:SF3">
    <property type="entry name" value="HTH-TYPE TRANSCRIPTIONAL REGULATOR RV1931C"/>
    <property type="match status" value="1"/>
</dbReference>
<dbReference type="InterPro" id="IPR018060">
    <property type="entry name" value="HTH_AraC"/>
</dbReference>
<dbReference type="InterPro" id="IPR009057">
    <property type="entry name" value="Homeodomain-like_sf"/>
</dbReference>
<dbReference type="SUPFAM" id="SSF46689">
    <property type="entry name" value="Homeodomain-like"/>
    <property type="match status" value="2"/>
</dbReference>
<evidence type="ECO:0000259" key="4">
    <source>
        <dbReference type="PROSITE" id="PS01124"/>
    </source>
</evidence>
<dbReference type="EMBL" id="BMKX01000002">
    <property type="protein sequence ID" value="GGJ54929.1"/>
    <property type="molecule type" value="Genomic_DNA"/>
</dbReference>